<evidence type="ECO:0000313" key="3">
    <source>
        <dbReference type="Proteomes" id="UP001642406"/>
    </source>
</evidence>
<evidence type="ECO:0000256" key="1">
    <source>
        <dbReference type="SAM" id="MobiDB-lite"/>
    </source>
</evidence>
<dbReference type="Proteomes" id="UP001642406">
    <property type="component" value="Unassembled WGS sequence"/>
</dbReference>
<proteinExistence type="predicted"/>
<comment type="caution">
    <text evidence="2">The sequence shown here is derived from an EMBL/GenBank/DDBJ whole genome shotgun (WGS) entry which is preliminary data.</text>
</comment>
<name>A0ABP0CJH5_9PEZI</name>
<keyword evidence="3" id="KW-1185">Reference proteome</keyword>
<sequence length="130" mass="13484">MASPHPLSALDSLVEAATTAQTAEAAGPSRRSMPVGVSEPLPEDAPQTLADDGPPAAGPAAATPQPDPHRPSAGRLAEARKQAAVDQLQHQVLVLEAKLCATKKMLANEKVILDLLKKNTASIPDDDDVE</sequence>
<dbReference type="EMBL" id="CAWUHC010000094">
    <property type="protein sequence ID" value="CAK7231329.1"/>
    <property type="molecule type" value="Genomic_DNA"/>
</dbReference>
<gene>
    <name evidence="2" type="ORF">SBRCBS47491_007894</name>
</gene>
<protein>
    <submittedName>
        <fullName evidence="2">Uncharacterized protein</fullName>
    </submittedName>
</protein>
<reference evidence="2 3" key="1">
    <citation type="submission" date="2024-01" db="EMBL/GenBank/DDBJ databases">
        <authorList>
            <person name="Allen C."/>
            <person name="Tagirdzhanova G."/>
        </authorList>
    </citation>
    <scope>NUCLEOTIDE SEQUENCE [LARGE SCALE GENOMIC DNA]</scope>
</reference>
<organism evidence="2 3">
    <name type="scientific">Sporothrix bragantina</name>
    <dbReference type="NCBI Taxonomy" id="671064"/>
    <lineage>
        <taxon>Eukaryota</taxon>
        <taxon>Fungi</taxon>
        <taxon>Dikarya</taxon>
        <taxon>Ascomycota</taxon>
        <taxon>Pezizomycotina</taxon>
        <taxon>Sordariomycetes</taxon>
        <taxon>Sordariomycetidae</taxon>
        <taxon>Ophiostomatales</taxon>
        <taxon>Ophiostomataceae</taxon>
        <taxon>Sporothrix</taxon>
    </lineage>
</organism>
<feature type="compositionally biased region" description="Low complexity" evidence="1">
    <location>
        <begin position="50"/>
        <end position="64"/>
    </location>
</feature>
<feature type="region of interest" description="Disordered" evidence="1">
    <location>
        <begin position="1"/>
        <end position="82"/>
    </location>
</feature>
<evidence type="ECO:0000313" key="2">
    <source>
        <dbReference type="EMBL" id="CAK7231329.1"/>
    </source>
</evidence>
<feature type="compositionally biased region" description="Low complexity" evidence="1">
    <location>
        <begin position="15"/>
        <end position="26"/>
    </location>
</feature>
<accession>A0ABP0CJH5</accession>